<protein>
    <submittedName>
        <fullName evidence="1">Uncharacterized protein</fullName>
    </submittedName>
</protein>
<reference evidence="1" key="1">
    <citation type="submission" date="2018-06" db="EMBL/GenBank/DDBJ databases">
        <authorList>
            <person name="Zhirakovskaya E."/>
        </authorList>
    </citation>
    <scope>NUCLEOTIDE SEQUENCE</scope>
</reference>
<organism evidence="1">
    <name type="scientific">hydrothermal vent metagenome</name>
    <dbReference type="NCBI Taxonomy" id="652676"/>
    <lineage>
        <taxon>unclassified sequences</taxon>
        <taxon>metagenomes</taxon>
        <taxon>ecological metagenomes</taxon>
    </lineage>
</organism>
<dbReference type="AlphaFoldDB" id="A0A3B1CNL5"/>
<evidence type="ECO:0000313" key="1">
    <source>
        <dbReference type="EMBL" id="VAX24270.1"/>
    </source>
</evidence>
<dbReference type="EMBL" id="UOGC01000163">
    <property type="protein sequence ID" value="VAX24270.1"/>
    <property type="molecule type" value="Genomic_DNA"/>
</dbReference>
<proteinExistence type="predicted"/>
<name>A0A3B1CNL5_9ZZZZ</name>
<sequence>MSTYVRYPNYEVTCALENDGSGGGSSGGAQSVLLTWDLPKTYTDGDPLDPNDIGGY</sequence>
<gene>
    <name evidence="1" type="ORF">MNBD_NITROSPINAE01-1098</name>
</gene>
<accession>A0A3B1CNL5</accession>